<dbReference type="GO" id="GO:0008506">
    <property type="term" value="F:sucrose:proton symporter activity"/>
    <property type="evidence" value="ECO:0007669"/>
    <property type="project" value="TreeGrafter"/>
</dbReference>
<feature type="transmembrane region" description="Helical" evidence="7">
    <location>
        <begin position="178"/>
        <end position="203"/>
    </location>
</feature>
<evidence type="ECO:0000256" key="4">
    <source>
        <dbReference type="ARBA" id="ARBA00022989"/>
    </source>
</evidence>
<keyword evidence="3 7" id="KW-0812">Transmembrane</keyword>
<feature type="transmembrane region" description="Helical" evidence="7">
    <location>
        <begin position="316"/>
        <end position="338"/>
    </location>
</feature>
<accession>A0A8A1LMZ1</accession>
<feature type="transmembrane region" description="Helical" evidence="7">
    <location>
        <begin position="366"/>
        <end position="387"/>
    </location>
</feature>
<gene>
    <name evidence="8" type="ORF">I7I53_01989</name>
</gene>
<proteinExistence type="predicted"/>
<feature type="transmembrane region" description="Helical" evidence="7">
    <location>
        <begin position="464"/>
        <end position="482"/>
    </location>
</feature>
<organism evidence="8 9">
    <name type="scientific">Ajellomyces capsulatus (strain H88)</name>
    <name type="common">Darling's disease fungus</name>
    <name type="synonym">Histoplasma capsulatum</name>
    <dbReference type="NCBI Taxonomy" id="544711"/>
    <lineage>
        <taxon>Eukaryota</taxon>
        <taxon>Fungi</taxon>
        <taxon>Dikarya</taxon>
        <taxon>Ascomycota</taxon>
        <taxon>Pezizomycotina</taxon>
        <taxon>Eurotiomycetes</taxon>
        <taxon>Eurotiomycetidae</taxon>
        <taxon>Onygenales</taxon>
        <taxon>Ajellomycetaceae</taxon>
        <taxon>Histoplasma</taxon>
    </lineage>
</organism>
<evidence type="ECO:0000256" key="2">
    <source>
        <dbReference type="ARBA" id="ARBA00022448"/>
    </source>
</evidence>
<feature type="compositionally biased region" description="Acidic residues" evidence="6">
    <location>
        <begin position="613"/>
        <end position="640"/>
    </location>
</feature>
<feature type="transmembrane region" description="Helical" evidence="7">
    <location>
        <begin position="141"/>
        <end position="166"/>
    </location>
</feature>
<evidence type="ECO:0000256" key="5">
    <source>
        <dbReference type="ARBA" id="ARBA00023136"/>
    </source>
</evidence>
<dbReference type="EMBL" id="CP069104">
    <property type="protein sequence ID" value="QSS54445.1"/>
    <property type="molecule type" value="Genomic_DNA"/>
</dbReference>
<feature type="compositionally biased region" description="Basic and acidic residues" evidence="6">
    <location>
        <begin position="557"/>
        <end position="567"/>
    </location>
</feature>
<sequence length="725" mass="79028">MNSSSPDRGSDRSPLLGGDEQPSSSGHNVDADANTDAGEVYGDAAADEFAKEACEDAERKSSWYLFLLTLSIGGLQIVWSVELSNGSPFLLSLGMDKSLLAFVWIAGPLTGTLVQPYVGIRSDNCRISWGKRKPFMIGGGIATIVSLLALAWTREIVGGILGIFGVPFGSEGVKVSSIVMATILMYCLDFAINTVQAAIRAFIVDNAPAHQQEAANAWASRLTGIGNILGYISGYLDLPKILPLFGKTQFQVLCMIASLSLGITLLISCLFITERDPRLEGPPSSGNPGVISFFKQVFHSIRSLPPQIRKVCEVQLFAWVGWFPFLFYSTTYIGQLYVNPIFEERPHLPPEDIDEAWVAATRVGTFALLIYAIISFAASIILPLLVVPTYRPAILTPKSVASPTRQHPYLSRRESASAVSITISSAALPLPPPSQLSKPLELTERESASLLSRLQIPGFTLRRAWLMSHILFTICMFSTFFIKTPQAGTVVVSVVGISWAMTLWAPFALISAEVAKSDAKKRRRRYRLLHMRRDSSDGLLPRSRRREQQQQAVVASQEDRSDAHIAVEGDYGTPGLSYHSTASTSLPTPVATAHGQDDKNEQNNEESSHRNDEDDDNLIVDEREEDDEDDNESADDNEVDTTDEAGVILGIHNVAISFPQILSTLVSSAIFNALQKPRGEPWDDSVGWVMRFGGLVTIGAAVVTKRLAEGGSGSKVGLWKNRDAV</sequence>
<feature type="transmembrane region" description="Helical" evidence="7">
    <location>
        <begin position="99"/>
        <end position="120"/>
    </location>
</feature>
<evidence type="ECO:0000313" key="8">
    <source>
        <dbReference type="EMBL" id="QSS54445.1"/>
    </source>
</evidence>
<name>A0A8A1LMZ1_AJEC8</name>
<feature type="transmembrane region" description="Helical" evidence="7">
    <location>
        <begin position="488"/>
        <end position="515"/>
    </location>
</feature>
<evidence type="ECO:0000256" key="1">
    <source>
        <dbReference type="ARBA" id="ARBA00004141"/>
    </source>
</evidence>
<evidence type="ECO:0000256" key="6">
    <source>
        <dbReference type="SAM" id="MobiDB-lite"/>
    </source>
</evidence>
<dbReference type="SUPFAM" id="SSF103473">
    <property type="entry name" value="MFS general substrate transporter"/>
    <property type="match status" value="1"/>
</dbReference>
<protein>
    <submittedName>
        <fullName evidence="8">Sucrose transporter</fullName>
    </submittedName>
</protein>
<feature type="transmembrane region" description="Helical" evidence="7">
    <location>
        <begin position="215"/>
        <end position="236"/>
    </location>
</feature>
<dbReference type="AlphaFoldDB" id="A0A8A1LMZ1"/>
<keyword evidence="4 7" id="KW-1133">Transmembrane helix</keyword>
<keyword evidence="5 7" id="KW-0472">Membrane</keyword>
<dbReference type="Gene3D" id="1.20.1250.20">
    <property type="entry name" value="MFS general substrate transporter like domains"/>
    <property type="match status" value="1"/>
</dbReference>
<keyword evidence="2" id="KW-0813">Transport</keyword>
<feature type="region of interest" description="Disordered" evidence="6">
    <location>
        <begin position="537"/>
        <end position="640"/>
    </location>
</feature>
<dbReference type="PANTHER" id="PTHR19432">
    <property type="entry name" value="SUGAR TRANSPORTER"/>
    <property type="match status" value="1"/>
</dbReference>
<reference evidence="8" key="1">
    <citation type="submission" date="2021-01" db="EMBL/GenBank/DDBJ databases">
        <title>Chromosome-level genome assembly of a human fungal pathogen reveals clustering of transcriptionally co-regulated genes.</title>
        <authorList>
            <person name="Voorhies M."/>
            <person name="Cohen S."/>
            <person name="Shea T.P."/>
            <person name="Petrus S."/>
            <person name="Munoz J.F."/>
            <person name="Poplawski S."/>
            <person name="Goldman W.E."/>
            <person name="Michael T."/>
            <person name="Cuomo C.A."/>
            <person name="Sil A."/>
            <person name="Beyhan S."/>
        </authorList>
    </citation>
    <scope>NUCLEOTIDE SEQUENCE</scope>
    <source>
        <strain evidence="8">H88</strain>
    </source>
</reference>
<evidence type="ECO:0000256" key="7">
    <source>
        <dbReference type="SAM" id="Phobius"/>
    </source>
</evidence>
<feature type="region of interest" description="Disordered" evidence="6">
    <location>
        <begin position="1"/>
        <end position="35"/>
    </location>
</feature>
<dbReference type="GO" id="GO:0005886">
    <property type="term" value="C:plasma membrane"/>
    <property type="evidence" value="ECO:0007669"/>
    <property type="project" value="TreeGrafter"/>
</dbReference>
<dbReference type="VEuPathDB" id="FungiDB:I7I53_01989"/>
<feature type="transmembrane region" description="Helical" evidence="7">
    <location>
        <begin position="248"/>
        <end position="272"/>
    </location>
</feature>
<feature type="compositionally biased region" description="Polar residues" evidence="6">
    <location>
        <begin position="578"/>
        <end position="587"/>
    </location>
</feature>
<feature type="compositionally biased region" description="Basic and acidic residues" evidence="6">
    <location>
        <begin position="595"/>
        <end position="612"/>
    </location>
</feature>
<dbReference type="Proteomes" id="UP000663419">
    <property type="component" value="Chromosome 3"/>
</dbReference>
<evidence type="ECO:0000256" key="3">
    <source>
        <dbReference type="ARBA" id="ARBA00022692"/>
    </source>
</evidence>
<comment type="subcellular location">
    <subcellularLocation>
        <location evidence="1">Membrane</location>
        <topology evidence="1">Multi-pass membrane protein</topology>
    </subcellularLocation>
</comment>
<dbReference type="Pfam" id="PF13347">
    <property type="entry name" value="MFS_2"/>
    <property type="match status" value="1"/>
</dbReference>
<dbReference type="InterPro" id="IPR036259">
    <property type="entry name" value="MFS_trans_sf"/>
</dbReference>
<dbReference type="PANTHER" id="PTHR19432:SF35">
    <property type="entry name" value="SOLUTE CARRIER FAMILY 45 MEMBER 3 ISOFORM X1"/>
    <property type="match status" value="1"/>
</dbReference>
<evidence type="ECO:0000313" key="9">
    <source>
        <dbReference type="Proteomes" id="UP000663419"/>
    </source>
</evidence>
<feature type="transmembrane region" description="Helical" evidence="7">
    <location>
        <begin position="61"/>
        <end position="79"/>
    </location>
</feature>